<evidence type="ECO:0000313" key="6">
    <source>
        <dbReference type="Proteomes" id="UP000324021"/>
    </source>
</evidence>
<dbReference type="EMBL" id="SHMP01000005">
    <property type="protein sequence ID" value="RZV08568.1"/>
    <property type="molecule type" value="Genomic_DNA"/>
</dbReference>
<reference evidence="1 5" key="3">
    <citation type="submission" date="2019-02" db="EMBL/GenBank/DDBJ databases">
        <title>Genomic Encyclopedia of Archaeal and Bacterial Type Strains, Phase II (KMG-II): from individual species to whole genera.</title>
        <authorList>
            <person name="Goeker M."/>
        </authorList>
    </citation>
    <scope>NUCLEOTIDE SEQUENCE [LARGE SCALE GENOMIC DNA]</scope>
    <source>
        <strain evidence="1 5">DSM 18328</strain>
    </source>
</reference>
<sequence length="78" mass="8447">MCKRANAIVAADDYDDPSMIVVIEAALTYLIASEQNIDDARGDNHQNWGNRACIPSTGYKHGTKPTNIVSSAQVAGRR</sequence>
<reference evidence="3" key="2">
    <citation type="submission" date="2016-10" db="EMBL/GenBank/DDBJ databases">
        <authorList>
            <person name="de Groot N.N."/>
        </authorList>
    </citation>
    <scope>NUCLEOTIDE SEQUENCE [LARGE SCALE GENOMIC DNA]</scope>
    <source>
        <strain evidence="3">CDM_6</strain>
    </source>
</reference>
<dbReference type="Proteomes" id="UP000324021">
    <property type="component" value="Unassembled WGS sequence"/>
</dbReference>
<evidence type="ECO:0000313" key="2">
    <source>
        <dbReference type="EMBL" id="SDD13112.1"/>
    </source>
</evidence>
<dbReference type="EMBL" id="FOIC01000015">
    <property type="protein sequence ID" value="SET87354.1"/>
    <property type="molecule type" value="Genomic_DNA"/>
</dbReference>
<dbReference type="EMBL" id="FMZP01000013">
    <property type="protein sequence ID" value="SDD13112.1"/>
    <property type="molecule type" value="Genomic_DNA"/>
</dbReference>
<organism evidence="2 6">
    <name type="scientific">Natrinema hispanicum</name>
    <dbReference type="NCBI Taxonomy" id="392421"/>
    <lineage>
        <taxon>Archaea</taxon>
        <taxon>Methanobacteriati</taxon>
        <taxon>Methanobacteriota</taxon>
        <taxon>Stenosarchaea group</taxon>
        <taxon>Halobacteria</taxon>
        <taxon>Halobacteriales</taxon>
        <taxon>Natrialbaceae</taxon>
        <taxon>Natrinema</taxon>
    </lineage>
</organism>
<protein>
    <submittedName>
        <fullName evidence="2">Uncharacterized protein</fullName>
    </submittedName>
</protein>
<gene>
    <name evidence="1" type="ORF">BDK88_2640</name>
    <name evidence="3" type="ORF">SAMN04488694_11527</name>
    <name evidence="2" type="ORF">SAMN05192552_101366</name>
</gene>
<name>A0A1G6S863_9EURY</name>
<dbReference type="Proteomes" id="UP000291097">
    <property type="component" value="Unassembled WGS sequence"/>
</dbReference>
<proteinExistence type="predicted"/>
<evidence type="ECO:0000313" key="1">
    <source>
        <dbReference type="EMBL" id="RZV08568.1"/>
    </source>
</evidence>
<evidence type="ECO:0000313" key="4">
    <source>
        <dbReference type="Proteomes" id="UP000199320"/>
    </source>
</evidence>
<evidence type="ECO:0000313" key="5">
    <source>
        <dbReference type="Proteomes" id="UP000291097"/>
    </source>
</evidence>
<evidence type="ECO:0000313" key="3">
    <source>
        <dbReference type="EMBL" id="SET87354.1"/>
    </source>
</evidence>
<keyword evidence="4" id="KW-1185">Reference proteome</keyword>
<dbReference type="InterPro" id="IPR055810">
    <property type="entry name" value="DUF7386"/>
</dbReference>
<dbReference type="AlphaFoldDB" id="A0A1G6S863"/>
<accession>A0A1G6S863</accession>
<dbReference type="Pfam" id="PF24111">
    <property type="entry name" value="DUF7386"/>
    <property type="match status" value="1"/>
</dbReference>
<reference evidence="4 6" key="1">
    <citation type="submission" date="2016-10" db="EMBL/GenBank/DDBJ databases">
        <authorList>
            <person name="Varghese N."/>
            <person name="Submissions S."/>
        </authorList>
    </citation>
    <scope>NUCLEOTIDE SEQUENCE [LARGE SCALE GENOMIC DNA]</scope>
    <source>
        <strain evidence="2 6">CDM_1</strain>
        <strain evidence="4">CDM_6</strain>
    </source>
</reference>
<dbReference type="Proteomes" id="UP000199320">
    <property type="component" value="Unassembled WGS sequence"/>
</dbReference>